<dbReference type="PANTHER" id="PTHR10746">
    <property type="entry name" value="50S RIBOSOMAL PROTEIN L4"/>
    <property type="match status" value="1"/>
</dbReference>
<feature type="region of interest" description="Disordered" evidence="6">
    <location>
        <begin position="39"/>
        <end position="69"/>
    </location>
</feature>
<dbReference type="AlphaFoldDB" id="A0A4R7JI14"/>
<gene>
    <name evidence="5" type="primary">rplD</name>
    <name evidence="7" type="ORF">DES49_2897</name>
</gene>
<sequence>MELTVTGSGNGVQVSDAAFGKEFNESLVHQVVTAYMAAGRQGSAKQKTRSEVSGGGKKPWRQKGTGRARAGTIRSPIWRGGGTTFAARPRDYSQKVNRKMYRGALRSILSELVRQERLVVVDSITPAEPKTKVFNARLAELGVKDALVVSDSVERNLELASRNIPNVAVSDVRGVDPVSLVAHNHVVVTVDALKKFEEMLG</sequence>
<keyword evidence="5" id="KW-0699">rRNA-binding</keyword>
<keyword evidence="5" id="KW-0694">RNA-binding</keyword>
<protein>
    <recommendedName>
        <fullName evidence="4 5">Large ribosomal subunit protein uL4</fullName>
    </recommendedName>
</protein>
<reference evidence="7 8" key="1">
    <citation type="submission" date="2019-03" db="EMBL/GenBank/DDBJ databases">
        <title>Genomic Encyclopedia of Type Strains, Phase IV (KMG-IV): sequencing the most valuable type-strain genomes for metagenomic binning, comparative biology and taxonomic classification.</title>
        <authorList>
            <person name="Goeker M."/>
        </authorList>
    </citation>
    <scope>NUCLEOTIDE SEQUENCE [LARGE SCALE GENOMIC DNA]</scope>
    <source>
        <strain evidence="7 8">DSM 15505</strain>
    </source>
</reference>
<evidence type="ECO:0000256" key="6">
    <source>
        <dbReference type="SAM" id="MobiDB-lite"/>
    </source>
</evidence>
<dbReference type="GO" id="GO:0006412">
    <property type="term" value="P:translation"/>
    <property type="evidence" value="ECO:0007669"/>
    <property type="project" value="UniProtKB-UniRule"/>
</dbReference>
<name>A0A4R7JI14_9GAMM</name>
<keyword evidence="2 5" id="KW-0689">Ribosomal protein</keyword>
<dbReference type="EMBL" id="SOAX01000008">
    <property type="protein sequence ID" value="TDT36946.1"/>
    <property type="molecule type" value="Genomic_DNA"/>
</dbReference>
<accession>A0A4R7JI14</accession>
<dbReference type="HAMAP" id="MF_01328_B">
    <property type="entry name" value="Ribosomal_uL4_B"/>
    <property type="match status" value="1"/>
</dbReference>
<evidence type="ECO:0000256" key="3">
    <source>
        <dbReference type="ARBA" id="ARBA00023274"/>
    </source>
</evidence>
<dbReference type="InterPro" id="IPR023574">
    <property type="entry name" value="Ribosomal_uL4_dom_sf"/>
</dbReference>
<dbReference type="InterPro" id="IPR002136">
    <property type="entry name" value="Ribosomal_uL4"/>
</dbReference>
<dbReference type="GO" id="GO:1990904">
    <property type="term" value="C:ribonucleoprotein complex"/>
    <property type="evidence" value="ECO:0007669"/>
    <property type="project" value="UniProtKB-KW"/>
</dbReference>
<dbReference type="Proteomes" id="UP000295830">
    <property type="component" value="Unassembled WGS sequence"/>
</dbReference>
<dbReference type="Gene3D" id="3.40.1370.10">
    <property type="match status" value="1"/>
</dbReference>
<proteinExistence type="inferred from homology"/>
<keyword evidence="8" id="KW-1185">Reference proteome</keyword>
<comment type="similarity">
    <text evidence="1 5">Belongs to the universal ribosomal protein uL4 family.</text>
</comment>
<evidence type="ECO:0000256" key="1">
    <source>
        <dbReference type="ARBA" id="ARBA00010528"/>
    </source>
</evidence>
<dbReference type="RefSeq" id="WP_133737121.1">
    <property type="nucleotide sequence ID" value="NZ_SOAX01000008.1"/>
</dbReference>
<evidence type="ECO:0000313" key="8">
    <source>
        <dbReference type="Proteomes" id="UP000295830"/>
    </source>
</evidence>
<dbReference type="GO" id="GO:0019843">
    <property type="term" value="F:rRNA binding"/>
    <property type="evidence" value="ECO:0007669"/>
    <property type="project" value="UniProtKB-UniRule"/>
</dbReference>
<evidence type="ECO:0000313" key="7">
    <source>
        <dbReference type="EMBL" id="TDT36946.1"/>
    </source>
</evidence>
<dbReference type="NCBIfam" id="TIGR03953">
    <property type="entry name" value="rplD_bact"/>
    <property type="match status" value="1"/>
</dbReference>
<dbReference type="GO" id="GO:0003735">
    <property type="term" value="F:structural constituent of ribosome"/>
    <property type="evidence" value="ECO:0007669"/>
    <property type="project" value="InterPro"/>
</dbReference>
<dbReference type="SUPFAM" id="SSF52166">
    <property type="entry name" value="Ribosomal protein L4"/>
    <property type="match status" value="1"/>
</dbReference>
<comment type="subunit">
    <text evidence="5">Part of the 50S ribosomal subunit.</text>
</comment>
<dbReference type="InterPro" id="IPR013005">
    <property type="entry name" value="Ribosomal_uL4-like"/>
</dbReference>
<comment type="caution">
    <text evidence="7">The sequence shown here is derived from an EMBL/GenBank/DDBJ whole genome shotgun (WGS) entry which is preliminary data.</text>
</comment>
<organism evidence="7 8">
    <name type="scientific">Halospina denitrificans</name>
    <dbReference type="NCBI Taxonomy" id="332522"/>
    <lineage>
        <taxon>Bacteria</taxon>
        <taxon>Pseudomonadati</taxon>
        <taxon>Pseudomonadota</taxon>
        <taxon>Gammaproteobacteria</taxon>
        <taxon>Halospina</taxon>
    </lineage>
</organism>
<dbReference type="GO" id="GO:0005840">
    <property type="term" value="C:ribosome"/>
    <property type="evidence" value="ECO:0007669"/>
    <property type="project" value="UniProtKB-KW"/>
</dbReference>
<evidence type="ECO:0000256" key="4">
    <source>
        <dbReference type="ARBA" id="ARBA00035244"/>
    </source>
</evidence>
<comment type="function">
    <text evidence="5">Forms part of the polypeptide exit tunnel.</text>
</comment>
<evidence type="ECO:0000256" key="2">
    <source>
        <dbReference type="ARBA" id="ARBA00022980"/>
    </source>
</evidence>
<dbReference type="Pfam" id="PF00573">
    <property type="entry name" value="Ribosomal_L4"/>
    <property type="match status" value="1"/>
</dbReference>
<keyword evidence="3 5" id="KW-0687">Ribonucleoprotein</keyword>
<comment type="function">
    <text evidence="5">One of the primary rRNA binding proteins, this protein initially binds near the 5'-end of the 23S rRNA. It is important during the early stages of 50S assembly. It makes multiple contacts with different domains of the 23S rRNA in the assembled 50S subunit and ribosome.</text>
</comment>
<dbReference type="OrthoDB" id="9803201at2"/>
<evidence type="ECO:0000256" key="5">
    <source>
        <dbReference type="HAMAP-Rule" id="MF_01328"/>
    </source>
</evidence>
<dbReference type="PANTHER" id="PTHR10746:SF6">
    <property type="entry name" value="LARGE RIBOSOMAL SUBUNIT PROTEIN UL4M"/>
    <property type="match status" value="1"/>
</dbReference>